<dbReference type="Proteomes" id="UP000269396">
    <property type="component" value="Unassembled WGS sequence"/>
</dbReference>
<protein>
    <submittedName>
        <fullName evidence="1">Uncharacterized protein</fullName>
    </submittedName>
</protein>
<reference evidence="1 2" key="1">
    <citation type="submission" date="2018-11" db="EMBL/GenBank/DDBJ databases">
        <authorList>
            <consortium name="Pathogen Informatics"/>
        </authorList>
    </citation>
    <scope>NUCLEOTIDE SEQUENCE [LARGE SCALE GENOMIC DNA]</scope>
    <source>
        <strain>Denwood</strain>
        <strain evidence="2">Zambia</strain>
    </source>
</reference>
<evidence type="ECO:0000313" key="2">
    <source>
        <dbReference type="Proteomes" id="UP000269396"/>
    </source>
</evidence>
<sequence>MLKTSEIEKLSFILSCFNQFLVKKKKKIFSVFNSATDQNIQQLFSNLFSEKDDDYGVVVVDDDDDGGDGDKEISKVS</sequence>
<dbReference type="EMBL" id="UZAL01040970">
    <property type="protein sequence ID" value="VDP77831.1"/>
    <property type="molecule type" value="Genomic_DNA"/>
</dbReference>
<dbReference type="AlphaFoldDB" id="A0A183PWG9"/>
<organism evidence="1 2">
    <name type="scientific">Schistosoma mattheei</name>
    <dbReference type="NCBI Taxonomy" id="31246"/>
    <lineage>
        <taxon>Eukaryota</taxon>
        <taxon>Metazoa</taxon>
        <taxon>Spiralia</taxon>
        <taxon>Lophotrochozoa</taxon>
        <taxon>Platyhelminthes</taxon>
        <taxon>Trematoda</taxon>
        <taxon>Digenea</taxon>
        <taxon>Strigeidida</taxon>
        <taxon>Schistosomatoidea</taxon>
        <taxon>Schistosomatidae</taxon>
        <taxon>Schistosoma</taxon>
    </lineage>
</organism>
<accession>A0A183PWG9</accession>
<proteinExistence type="predicted"/>
<gene>
    <name evidence="1" type="ORF">SMTD_LOCUS18705</name>
</gene>
<name>A0A183PWG9_9TREM</name>
<evidence type="ECO:0000313" key="1">
    <source>
        <dbReference type="EMBL" id="VDP77831.1"/>
    </source>
</evidence>
<keyword evidence="2" id="KW-1185">Reference proteome</keyword>